<comment type="caution">
    <text evidence="5">The sequence shown here is derived from an EMBL/GenBank/DDBJ whole genome shotgun (WGS) entry which is preliminary data.</text>
</comment>
<dbReference type="InterPro" id="IPR008778">
    <property type="entry name" value="Pirin_C_dom"/>
</dbReference>
<feature type="domain" description="Pirin C-terminal" evidence="4">
    <location>
        <begin position="178"/>
        <end position="275"/>
    </location>
</feature>
<evidence type="ECO:0000313" key="6">
    <source>
        <dbReference type="Proteomes" id="UP001168552"/>
    </source>
</evidence>
<accession>A0ABT8F4F7</accession>
<gene>
    <name evidence="5" type="ORF">QWY31_06430</name>
</gene>
<dbReference type="SUPFAM" id="SSF51182">
    <property type="entry name" value="RmlC-like cupins"/>
    <property type="match status" value="1"/>
</dbReference>
<evidence type="ECO:0000313" key="5">
    <source>
        <dbReference type="EMBL" id="MDN4165129.1"/>
    </source>
</evidence>
<dbReference type="Pfam" id="PF05726">
    <property type="entry name" value="Pirin_C"/>
    <property type="match status" value="1"/>
</dbReference>
<dbReference type="PANTHER" id="PTHR13903">
    <property type="entry name" value="PIRIN-RELATED"/>
    <property type="match status" value="1"/>
</dbReference>
<evidence type="ECO:0000259" key="4">
    <source>
        <dbReference type="Pfam" id="PF05726"/>
    </source>
</evidence>
<evidence type="ECO:0000256" key="1">
    <source>
        <dbReference type="ARBA" id="ARBA00008416"/>
    </source>
</evidence>
<dbReference type="InterPro" id="IPR014710">
    <property type="entry name" value="RmlC-like_jellyroll"/>
</dbReference>
<dbReference type="RefSeq" id="WP_320003658.1">
    <property type="nucleotide sequence ID" value="NZ_JAUHJS010000003.1"/>
</dbReference>
<evidence type="ECO:0000259" key="3">
    <source>
        <dbReference type="Pfam" id="PF02678"/>
    </source>
</evidence>
<dbReference type="Pfam" id="PF02678">
    <property type="entry name" value="Pirin"/>
    <property type="match status" value="1"/>
</dbReference>
<dbReference type="InterPro" id="IPR011051">
    <property type="entry name" value="RmlC_Cupin_sf"/>
</dbReference>
<keyword evidence="6" id="KW-1185">Reference proteome</keyword>
<name>A0ABT8F4F7_9BACT</name>
<sequence length="296" mass="32961">MSNTGLIIEERSRDIGDFLVGRLLPFREKRMVGPFIFIDHMGPSEIRDGHYLDIDPHPHIGLSTLTYLFEGAVEHRDSVGTVQRIEAGSVNWMTAGKGVTHTERTPQDMRKGNTHRMHGFQIWVALPKHKEHIEPSFHHVGAAELPQWRKNGLHFTLVAGTAFEHQSPVPVHSPLYMLEVKADAAGEFSADGLFGEVGICVIEGSITACEDTVGKGNMLIAKSKEACQIQVAAGSHLLIFGGEPFPEKRHIFWNFVSTEMALIEKAVDDWQNHRFPEVPNETGYIPSPDIPKGFKS</sequence>
<dbReference type="EMBL" id="JAUHJS010000003">
    <property type="protein sequence ID" value="MDN4165129.1"/>
    <property type="molecule type" value="Genomic_DNA"/>
</dbReference>
<dbReference type="Proteomes" id="UP001168552">
    <property type="component" value="Unassembled WGS sequence"/>
</dbReference>
<feature type="domain" description="Pirin N-terminal" evidence="3">
    <location>
        <begin position="27"/>
        <end position="124"/>
    </location>
</feature>
<dbReference type="Gene3D" id="2.60.120.10">
    <property type="entry name" value="Jelly Rolls"/>
    <property type="match status" value="2"/>
</dbReference>
<dbReference type="InterPro" id="IPR012093">
    <property type="entry name" value="Pirin"/>
</dbReference>
<reference evidence="5" key="1">
    <citation type="submission" date="2023-06" db="EMBL/GenBank/DDBJ databases">
        <title>Cytophagales bacterium Strain LB-30, isolated from soil.</title>
        <authorList>
            <person name="Liu B."/>
        </authorList>
    </citation>
    <scope>NUCLEOTIDE SEQUENCE</scope>
    <source>
        <strain evidence="5">LB-30</strain>
    </source>
</reference>
<protein>
    <submittedName>
        <fullName evidence="5">Pirin family protein</fullName>
    </submittedName>
</protein>
<dbReference type="CDD" id="cd02909">
    <property type="entry name" value="cupin_pirin_N"/>
    <property type="match status" value="1"/>
</dbReference>
<evidence type="ECO:0000256" key="2">
    <source>
        <dbReference type="RuleBase" id="RU003457"/>
    </source>
</evidence>
<dbReference type="InterPro" id="IPR003829">
    <property type="entry name" value="Pirin_N_dom"/>
</dbReference>
<dbReference type="PANTHER" id="PTHR13903:SF8">
    <property type="entry name" value="PIRIN"/>
    <property type="match status" value="1"/>
</dbReference>
<comment type="similarity">
    <text evidence="1 2">Belongs to the pirin family.</text>
</comment>
<proteinExistence type="inferred from homology"/>
<dbReference type="PIRSF" id="PIRSF006232">
    <property type="entry name" value="Pirin"/>
    <property type="match status" value="1"/>
</dbReference>
<organism evidence="5 6">
    <name type="scientific">Shiella aurantiaca</name>
    <dbReference type="NCBI Taxonomy" id="3058365"/>
    <lineage>
        <taxon>Bacteria</taxon>
        <taxon>Pseudomonadati</taxon>
        <taxon>Bacteroidota</taxon>
        <taxon>Cytophagia</taxon>
        <taxon>Cytophagales</taxon>
        <taxon>Shiellaceae</taxon>
        <taxon>Shiella</taxon>
    </lineage>
</organism>